<keyword evidence="2" id="KW-1185">Reference proteome</keyword>
<name>A0ABS1U5E8_9PROT</name>
<sequence length="79" mass="9060">MLVRVSPQWQITIPTALRARFGQTRQAEVRMENGVLMVRPVIASSPDWVENQFAPQGITKEVLWEAMRVIEGRRRKAGN</sequence>
<gene>
    <name evidence="1" type="ORF">JMJ56_15180</name>
</gene>
<evidence type="ECO:0008006" key="3">
    <source>
        <dbReference type="Google" id="ProtNLM"/>
    </source>
</evidence>
<protein>
    <recommendedName>
        <fullName evidence="3">SpoVT-AbrB domain-containing protein</fullName>
    </recommendedName>
</protein>
<accession>A0ABS1U5E8</accession>
<evidence type="ECO:0000313" key="1">
    <source>
        <dbReference type="EMBL" id="MBL6079360.1"/>
    </source>
</evidence>
<dbReference type="Proteomes" id="UP000660885">
    <property type="component" value="Unassembled WGS sequence"/>
</dbReference>
<dbReference type="EMBL" id="JAETWB010000006">
    <property type="protein sequence ID" value="MBL6079360.1"/>
    <property type="molecule type" value="Genomic_DNA"/>
</dbReference>
<proteinExistence type="predicted"/>
<evidence type="ECO:0000313" key="2">
    <source>
        <dbReference type="Proteomes" id="UP000660885"/>
    </source>
</evidence>
<organism evidence="1 2">
    <name type="scientific">Belnapia arida</name>
    <dbReference type="NCBI Taxonomy" id="2804533"/>
    <lineage>
        <taxon>Bacteria</taxon>
        <taxon>Pseudomonadati</taxon>
        <taxon>Pseudomonadota</taxon>
        <taxon>Alphaproteobacteria</taxon>
        <taxon>Acetobacterales</taxon>
        <taxon>Roseomonadaceae</taxon>
        <taxon>Belnapia</taxon>
    </lineage>
</organism>
<reference evidence="1 2" key="1">
    <citation type="submission" date="2021-01" db="EMBL/GenBank/DDBJ databases">
        <title>Belnapia mucosa sp. nov. and Belnapia arida sp. nov., isolated from the Tabernas Desert (Almeria, Spain).</title>
        <authorList>
            <person name="Molina-Menor E."/>
            <person name="Vidal-Verdu A."/>
            <person name="Calonge A."/>
            <person name="Satari L."/>
            <person name="Pereto J."/>
            <person name="Porcar M."/>
        </authorList>
    </citation>
    <scope>NUCLEOTIDE SEQUENCE [LARGE SCALE GENOMIC DNA]</scope>
    <source>
        <strain evidence="1 2">T18</strain>
    </source>
</reference>
<dbReference type="RefSeq" id="WP_202832603.1">
    <property type="nucleotide sequence ID" value="NZ_JAETWB010000006.1"/>
</dbReference>
<comment type="caution">
    <text evidence="1">The sequence shown here is derived from an EMBL/GenBank/DDBJ whole genome shotgun (WGS) entry which is preliminary data.</text>
</comment>